<dbReference type="PANTHER" id="PTHR43537">
    <property type="entry name" value="TRANSCRIPTIONAL REGULATOR, GNTR FAMILY"/>
    <property type="match status" value="1"/>
</dbReference>
<sequence>MIRNLQRTTLRDQCLNALRSAITSGQLPTGHHLVETELAEAFGVSRGTLREAMRRLEQEGLLVAGSRGQLSVRHIEESEIRDIYRVRAALEALAARTLCEQPDRDERIATLEAHVRRMHEVQDNLIEQIETDLNFHRALCELSGNQALLTTWLTLEGPIRISIMHAGLEHALHNMAADRHDLIVCTLAENDAAHIEQVLVEHMDEAARRLMTALEQRAEG</sequence>
<keyword evidence="2" id="KW-1185">Reference proteome</keyword>
<dbReference type="Pfam" id="PF07729">
    <property type="entry name" value="FCD"/>
    <property type="match status" value="1"/>
</dbReference>
<accession>A0A1S1NVW0</accession>
<dbReference type="InterPro" id="IPR008920">
    <property type="entry name" value="TF_FadR/GntR_C"/>
</dbReference>
<dbReference type="PROSITE" id="PS50949">
    <property type="entry name" value="HTH_GNTR"/>
    <property type="match status" value="1"/>
</dbReference>
<reference evidence="1 2" key="1">
    <citation type="submission" date="2019-08" db="EMBL/GenBank/DDBJ databases">
        <title>Complete genome sequence of Kushneria sp. YCWA18, a halophilic phosphate-solubilizing bacterium isolated from Daqiao saltern in China.</title>
        <authorList>
            <person name="Du G.-X."/>
            <person name="Qu L.-Y."/>
        </authorList>
    </citation>
    <scope>NUCLEOTIDE SEQUENCE [LARGE SCALE GENOMIC DNA]</scope>
    <source>
        <strain evidence="1 2">YCWA18</strain>
    </source>
</reference>
<dbReference type="SUPFAM" id="SSF46785">
    <property type="entry name" value="Winged helix' DNA-binding domain"/>
    <property type="match status" value="1"/>
</dbReference>
<evidence type="ECO:0000313" key="1">
    <source>
        <dbReference type="EMBL" id="QEL12316.1"/>
    </source>
</evidence>
<dbReference type="InterPro" id="IPR011711">
    <property type="entry name" value="GntR_C"/>
</dbReference>
<organism evidence="1 2">
    <name type="scientific">Kushneria phosphatilytica</name>
    <dbReference type="NCBI Taxonomy" id="657387"/>
    <lineage>
        <taxon>Bacteria</taxon>
        <taxon>Pseudomonadati</taxon>
        <taxon>Pseudomonadota</taxon>
        <taxon>Gammaproteobacteria</taxon>
        <taxon>Oceanospirillales</taxon>
        <taxon>Halomonadaceae</taxon>
        <taxon>Kushneria</taxon>
    </lineage>
</organism>
<dbReference type="AlphaFoldDB" id="A0A1S1NVW0"/>
<name>A0A1S1NVW0_9GAMM</name>
<dbReference type="CDD" id="cd07377">
    <property type="entry name" value="WHTH_GntR"/>
    <property type="match status" value="1"/>
</dbReference>
<protein>
    <submittedName>
        <fullName evidence="1">GntR family transcriptional regulator</fullName>
    </submittedName>
</protein>
<dbReference type="InterPro" id="IPR036388">
    <property type="entry name" value="WH-like_DNA-bd_sf"/>
</dbReference>
<dbReference type="Pfam" id="PF00392">
    <property type="entry name" value="GntR"/>
    <property type="match status" value="1"/>
</dbReference>
<dbReference type="SMART" id="SM00345">
    <property type="entry name" value="HTH_GNTR"/>
    <property type="match status" value="1"/>
</dbReference>
<dbReference type="PRINTS" id="PR00035">
    <property type="entry name" value="HTHGNTR"/>
</dbReference>
<dbReference type="RefSeq" id="WP_070979554.1">
    <property type="nucleotide sequence ID" value="NZ_CP043420.1"/>
</dbReference>
<evidence type="ECO:0000313" key="2">
    <source>
        <dbReference type="Proteomes" id="UP000322553"/>
    </source>
</evidence>
<gene>
    <name evidence="1" type="ORF">FY550_15020</name>
</gene>
<proteinExistence type="predicted"/>
<dbReference type="PANTHER" id="PTHR43537:SF45">
    <property type="entry name" value="GNTR FAMILY REGULATORY PROTEIN"/>
    <property type="match status" value="1"/>
</dbReference>
<dbReference type="STRING" id="657387.BH688_11195"/>
<dbReference type="SMART" id="SM00895">
    <property type="entry name" value="FCD"/>
    <property type="match status" value="1"/>
</dbReference>
<dbReference type="GO" id="GO:0003700">
    <property type="term" value="F:DNA-binding transcription factor activity"/>
    <property type="evidence" value="ECO:0007669"/>
    <property type="project" value="InterPro"/>
</dbReference>
<dbReference type="Gene3D" id="1.20.120.530">
    <property type="entry name" value="GntR ligand-binding domain-like"/>
    <property type="match status" value="1"/>
</dbReference>
<dbReference type="Gene3D" id="1.10.10.10">
    <property type="entry name" value="Winged helix-like DNA-binding domain superfamily/Winged helix DNA-binding domain"/>
    <property type="match status" value="1"/>
</dbReference>
<dbReference type="InterPro" id="IPR036390">
    <property type="entry name" value="WH_DNA-bd_sf"/>
</dbReference>
<dbReference type="EMBL" id="CP043420">
    <property type="protein sequence ID" value="QEL12316.1"/>
    <property type="molecule type" value="Genomic_DNA"/>
</dbReference>
<dbReference type="SUPFAM" id="SSF48008">
    <property type="entry name" value="GntR ligand-binding domain-like"/>
    <property type="match status" value="1"/>
</dbReference>
<dbReference type="InterPro" id="IPR000524">
    <property type="entry name" value="Tscrpt_reg_HTH_GntR"/>
</dbReference>
<dbReference type="OrthoDB" id="9799812at2"/>
<dbReference type="Proteomes" id="UP000322553">
    <property type="component" value="Chromosome"/>
</dbReference>
<dbReference type="KEGG" id="kuy:FY550_15020"/>